<sequence length="283" mass="29778">MTSRGRTDRLLPPTRVLLGLFAVLTALAVGALLVRAEHTAETFAWTIDPPATAAFLGGGYASGTVLVVLSLLGGSWARTRIPLVTILVFTALTLVATLVHLDRFHLAADGSLPRFAAWFWLAVYVVVPVGMAAALAVQERRALPPPRRRPLPAWLRALLAVEGLVLLGVGVALYLAPATAEVLWPWTLTPLTARAVGSWLAAYGFAAALLVRAGDLDLLRVPALAYAVLGVLQLMVAGRFAEDVRWQAPSAAGFLVMATAVAATGVAAFVATEPGRAPARETP</sequence>
<protein>
    <submittedName>
        <fullName evidence="2">Uncharacterized protein</fullName>
    </submittedName>
</protein>
<feature type="transmembrane region" description="Helical" evidence="1">
    <location>
        <begin position="117"/>
        <end position="137"/>
    </location>
</feature>
<proteinExistence type="predicted"/>
<feature type="transmembrane region" description="Helical" evidence="1">
    <location>
        <begin position="157"/>
        <end position="176"/>
    </location>
</feature>
<feature type="transmembrane region" description="Helical" evidence="1">
    <location>
        <begin position="81"/>
        <end position="101"/>
    </location>
</feature>
<feature type="transmembrane region" description="Helical" evidence="1">
    <location>
        <begin position="253"/>
        <end position="271"/>
    </location>
</feature>
<gene>
    <name evidence="2" type="ORF">GCM10022262_23390</name>
</gene>
<keyword evidence="1" id="KW-0812">Transmembrane</keyword>
<keyword evidence="3" id="KW-1185">Reference proteome</keyword>
<feature type="transmembrane region" description="Helical" evidence="1">
    <location>
        <begin position="52"/>
        <end position="74"/>
    </location>
</feature>
<dbReference type="Proteomes" id="UP001499841">
    <property type="component" value="Unassembled WGS sequence"/>
</dbReference>
<evidence type="ECO:0000313" key="3">
    <source>
        <dbReference type="Proteomes" id="UP001499841"/>
    </source>
</evidence>
<organism evidence="2 3">
    <name type="scientific">Georgenia daeguensis</name>
    <dbReference type="NCBI Taxonomy" id="908355"/>
    <lineage>
        <taxon>Bacteria</taxon>
        <taxon>Bacillati</taxon>
        <taxon>Actinomycetota</taxon>
        <taxon>Actinomycetes</taxon>
        <taxon>Micrococcales</taxon>
        <taxon>Bogoriellaceae</taxon>
        <taxon>Georgenia</taxon>
    </lineage>
</organism>
<keyword evidence="1" id="KW-0472">Membrane</keyword>
<comment type="caution">
    <text evidence="2">The sequence shown here is derived from an EMBL/GenBank/DDBJ whole genome shotgun (WGS) entry which is preliminary data.</text>
</comment>
<keyword evidence="1" id="KW-1133">Transmembrane helix</keyword>
<feature type="transmembrane region" description="Helical" evidence="1">
    <location>
        <begin position="191"/>
        <end position="211"/>
    </location>
</feature>
<evidence type="ECO:0000313" key="2">
    <source>
        <dbReference type="EMBL" id="GAA4287979.1"/>
    </source>
</evidence>
<feature type="transmembrane region" description="Helical" evidence="1">
    <location>
        <begin position="223"/>
        <end position="241"/>
    </location>
</feature>
<dbReference type="RefSeq" id="WP_345041316.1">
    <property type="nucleotide sequence ID" value="NZ_BAABBA010000010.1"/>
</dbReference>
<name>A0ABP8EVG6_9MICO</name>
<accession>A0ABP8EVG6</accession>
<evidence type="ECO:0000256" key="1">
    <source>
        <dbReference type="SAM" id="Phobius"/>
    </source>
</evidence>
<reference evidence="3" key="1">
    <citation type="journal article" date="2019" name="Int. J. Syst. Evol. Microbiol.">
        <title>The Global Catalogue of Microorganisms (GCM) 10K type strain sequencing project: providing services to taxonomists for standard genome sequencing and annotation.</title>
        <authorList>
            <consortium name="The Broad Institute Genomics Platform"/>
            <consortium name="The Broad Institute Genome Sequencing Center for Infectious Disease"/>
            <person name="Wu L."/>
            <person name="Ma J."/>
        </authorList>
    </citation>
    <scope>NUCLEOTIDE SEQUENCE [LARGE SCALE GENOMIC DNA]</scope>
    <source>
        <strain evidence="3">JCM 17459</strain>
    </source>
</reference>
<dbReference type="EMBL" id="BAABBA010000010">
    <property type="protein sequence ID" value="GAA4287979.1"/>
    <property type="molecule type" value="Genomic_DNA"/>
</dbReference>